<evidence type="ECO:0000256" key="1">
    <source>
        <dbReference type="SAM" id="MobiDB-lite"/>
    </source>
</evidence>
<feature type="region of interest" description="Disordered" evidence="1">
    <location>
        <begin position="69"/>
        <end position="118"/>
    </location>
</feature>
<dbReference type="Proteomes" id="UP001221898">
    <property type="component" value="Unassembled WGS sequence"/>
</dbReference>
<protein>
    <submittedName>
        <fullName evidence="2">Uncharacterized protein</fullName>
    </submittedName>
</protein>
<sequence length="118" mass="12436">MFWSILDPTQHSSRPCSTGEAPGASSSPRELLLYRARSVCRGSRFCSSAAVQAASPSFTRALFTRPHSQRVADPANGRLTLFTSPSGPGRKDRRIAPQKDACGGAASQAPPPPPGVCL</sequence>
<dbReference type="AlphaFoldDB" id="A0AAD7TAY4"/>
<name>A0AAD7TAY4_9TELE</name>
<reference evidence="2" key="1">
    <citation type="journal article" date="2023" name="Science">
        <title>Genome structures resolve the early diversification of teleost fishes.</title>
        <authorList>
            <person name="Parey E."/>
            <person name="Louis A."/>
            <person name="Montfort J."/>
            <person name="Bouchez O."/>
            <person name="Roques C."/>
            <person name="Iampietro C."/>
            <person name="Lluch J."/>
            <person name="Castinel A."/>
            <person name="Donnadieu C."/>
            <person name="Desvignes T."/>
            <person name="Floi Bucao C."/>
            <person name="Jouanno E."/>
            <person name="Wen M."/>
            <person name="Mejri S."/>
            <person name="Dirks R."/>
            <person name="Jansen H."/>
            <person name="Henkel C."/>
            <person name="Chen W.J."/>
            <person name="Zahm M."/>
            <person name="Cabau C."/>
            <person name="Klopp C."/>
            <person name="Thompson A.W."/>
            <person name="Robinson-Rechavi M."/>
            <person name="Braasch I."/>
            <person name="Lecointre G."/>
            <person name="Bobe J."/>
            <person name="Postlethwait J.H."/>
            <person name="Berthelot C."/>
            <person name="Roest Crollius H."/>
            <person name="Guiguen Y."/>
        </authorList>
    </citation>
    <scope>NUCLEOTIDE SEQUENCE</scope>
    <source>
        <strain evidence="2">NC1722</strain>
    </source>
</reference>
<feature type="compositionally biased region" description="Polar residues" evidence="1">
    <location>
        <begin position="7"/>
        <end position="16"/>
    </location>
</feature>
<dbReference type="EMBL" id="JAINUG010000003">
    <property type="protein sequence ID" value="KAJ8417580.1"/>
    <property type="molecule type" value="Genomic_DNA"/>
</dbReference>
<evidence type="ECO:0000313" key="3">
    <source>
        <dbReference type="Proteomes" id="UP001221898"/>
    </source>
</evidence>
<gene>
    <name evidence="2" type="ORF">AAFF_G00224230</name>
</gene>
<feature type="compositionally biased region" description="Pro residues" evidence="1">
    <location>
        <begin position="109"/>
        <end position="118"/>
    </location>
</feature>
<accession>A0AAD7TAY4</accession>
<keyword evidence="3" id="KW-1185">Reference proteome</keyword>
<evidence type="ECO:0000313" key="2">
    <source>
        <dbReference type="EMBL" id="KAJ8417580.1"/>
    </source>
</evidence>
<proteinExistence type="predicted"/>
<feature type="region of interest" description="Disordered" evidence="1">
    <location>
        <begin position="1"/>
        <end position="28"/>
    </location>
</feature>
<organism evidence="2 3">
    <name type="scientific">Aldrovandia affinis</name>
    <dbReference type="NCBI Taxonomy" id="143900"/>
    <lineage>
        <taxon>Eukaryota</taxon>
        <taxon>Metazoa</taxon>
        <taxon>Chordata</taxon>
        <taxon>Craniata</taxon>
        <taxon>Vertebrata</taxon>
        <taxon>Euteleostomi</taxon>
        <taxon>Actinopterygii</taxon>
        <taxon>Neopterygii</taxon>
        <taxon>Teleostei</taxon>
        <taxon>Notacanthiformes</taxon>
        <taxon>Halosauridae</taxon>
        <taxon>Aldrovandia</taxon>
    </lineage>
</organism>
<comment type="caution">
    <text evidence="2">The sequence shown here is derived from an EMBL/GenBank/DDBJ whole genome shotgun (WGS) entry which is preliminary data.</text>
</comment>